<reference evidence="1" key="1">
    <citation type="submission" date="2020-08" db="EMBL/GenBank/DDBJ databases">
        <title>Multicomponent nature underlies the extraordinary mechanical properties of spider dragline silk.</title>
        <authorList>
            <person name="Kono N."/>
            <person name="Nakamura H."/>
            <person name="Mori M."/>
            <person name="Yoshida Y."/>
            <person name="Ohtoshi R."/>
            <person name="Malay A.D."/>
            <person name="Moran D.A.P."/>
            <person name="Tomita M."/>
            <person name="Numata K."/>
            <person name="Arakawa K."/>
        </authorList>
    </citation>
    <scope>NUCLEOTIDE SEQUENCE</scope>
</reference>
<proteinExistence type="predicted"/>
<sequence>ALPFDGHFALKPAPTCKEKFFFEHLLRVLLVPPFGVDGRPLHPRQSNS</sequence>
<comment type="caution">
    <text evidence="1">The sequence shown here is derived from an EMBL/GenBank/DDBJ whole genome shotgun (WGS) entry which is preliminary data.</text>
</comment>
<name>A0A8X6IM49_NEPPI</name>
<dbReference type="AlphaFoldDB" id="A0A8X6IM49"/>
<dbReference type="Proteomes" id="UP000887013">
    <property type="component" value="Unassembled WGS sequence"/>
</dbReference>
<dbReference type="EMBL" id="BMAW01045751">
    <property type="protein sequence ID" value="GFS51701.1"/>
    <property type="molecule type" value="Genomic_DNA"/>
</dbReference>
<protein>
    <submittedName>
        <fullName evidence="1">Uncharacterized protein</fullName>
    </submittedName>
</protein>
<keyword evidence="2" id="KW-1185">Reference proteome</keyword>
<accession>A0A8X6IM49</accession>
<evidence type="ECO:0000313" key="1">
    <source>
        <dbReference type="EMBL" id="GFS51701.1"/>
    </source>
</evidence>
<gene>
    <name evidence="1" type="ORF">NPIL_347811</name>
</gene>
<evidence type="ECO:0000313" key="2">
    <source>
        <dbReference type="Proteomes" id="UP000887013"/>
    </source>
</evidence>
<organism evidence="1 2">
    <name type="scientific">Nephila pilipes</name>
    <name type="common">Giant wood spider</name>
    <name type="synonym">Nephila maculata</name>
    <dbReference type="NCBI Taxonomy" id="299642"/>
    <lineage>
        <taxon>Eukaryota</taxon>
        <taxon>Metazoa</taxon>
        <taxon>Ecdysozoa</taxon>
        <taxon>Arthropoda</taxon>
        <taxon>Chelicerata</taxon>
        <taxon>Arachnida</taxon>
        <taxon>Araneae</taxon>
        <taxon>Araneomorphae</taxon>
        <taxon>Entelegynae</taxon>
        <taxon>Araneoidea</taxon>
        <taxon>Nephilidae</taxon>
        <taxon>Nephila</taxon>
    </lineage>
</organism>
<feature type="non-terminal residue" evidence="1">
    <location>
        <position position="1"/>
    </location>
</feature>